<dbReference type="PANTHER" id="PTHR10344:SF4">
    <property type="entry name" value="UMP-CMP KINASE 2, MITOCHONDRIAL"/>
    <property type="match status" value="1"/>
</dbReference>
<dbReference type="GO" id="GO:0005524">
    <property type="term" value="F:ATP binding"/>
    <property type="evidence" value="ECO:0007669"/>
    <property type="project" value="UniProtKB-UniRule"/>
</dbReference>
<dbReference type="FunFam" id="3.40.50.300:FF:000225">
    <property type="entry name" value="Thymidylate kinase"/>
    <property type="match status" value="1"/>
</dbReference>
<dbReference type="GO" id="GO:0006233">
    <property type="term" value="P:dTDP biosynthetic process"/>
    <property type="evidence" value="ECO:0007669"/>
    <property type="project" value="InterPro"/>
</dbReference>
<evidence type="ECO:0000256" key="11">
    <source>
        <dbReference type="HAMAP-Rule" id="MF_00165"/>
    </source>
</evidence>
<dbReference type="GO" id="GO:0006227">
    <property type="term" value="P:dUDP biosynthetic process"/>
    <property type="evidence" value="ECO:0007669"/>
    <property type="project" value="TreeGrafter"/>
</dbReference>
<keyword evidence="7 11" id="KW-0418">Kinase</keyword>
<feature type="binding site" evidence="11">
    <location>
        <begin position="13"/>
        <end position="20"/>
    </location>
    <ligand>
        <name>ATP</name>
        <dbReference type="ChEBI" id="CHEBI:30616"/>
    </ligand>
</feature>
<dbReference type="PROSITE" id="PS01331">
    <property type="entry name" value="THYMIDYLATE_KINASE"/>
    <property type="match status" value="1"/>
</dbReference>
<dbReference type="Gene3D" id="3.40.50.300">
    <property type="entry name" value="P-loop containing nucleotide triphosphate hydrolases"/>
    <property type="match status" value="1"/>
</dbReference>
<comment type="caution">
    <text evidence="13">The sequence shown here is derived from an EMBL/GenBank/DDBJ whole genome shotgun (WGS) entry which is preliminary data.</text>
</comment>
<evidence type="ECO:0000256" key="4">
    <source>
        <dbReference type="ARBA" id="ARBA00022679"/>
    </source>
</evidence>
<evidence type="ECO:0000313" key="13">
    <source>
        <dbReference type="EMBL" id="MAH64407.1"/>
    </source>
</evidence>
<dbReference type="Pfam" id="PF02223">
    <property type="entry name" value="Thymidylate_kin"/>
    <property type="match status" value="1"/>
</dbReference>
<evidence type="ECO:0000256" key="10">
    <source>
        <dbReference type="ARBA" id="ARBA00057735"/>
    </source>
</evidence>
<dbReference type="EC" id="2.7.4.9" evidence="2 11"/>
<feature type="domain" description="Thymidylate kinase-like" evidence="12">
    <location>
        <begin position="11"/>
        <end position="205"/>
    </location>
</feature>
<protein>
    <recommendedName>
        <fullName evidence="3 11">Thymidylate kinase</fullName>
        <ecNumber evidence="2 11">2.7.4.9</ecNumber>
    </recommendedName>
    <alternativeName>
        <fullName evidence="11">dTMP kinase</fullName>
    </alternativeName>
</protein>
<evidence type="ECO:0000256" key="1">
    <source>
        <dbReference type="ARBA" id="ARBA00009776"/>
    </source>
</evidence>
<keyword evidence="6 11" id="KW-0547">Nucleotide-binding</keyword>
<comment type="function">
    <text evidence="10 11">Phosphorylation of dTMP to form dTDP in both de novo and salvage pathways of dTTP synthesis.</text>
</comment>
<keyword evidence="8 11" id="KW-0067">ATP-binding</keyword>
<dbReference type="EMBL" id="NZEX01000159">
    <property type="protein sequence ID" value="MAH64407.1"/>
    <property type="molecule type" value="Genomic_DNA"/>
</dbReference>
<dbReference type="GO" id="GO:0006235">
    <property type="term" value="P:dTTP biosynthetic process"/>
    <property type="evidence" value="ECO:0007669"/>
    <property type="project" value="UniProtKB-UniRule"/>
</dbReference>
<evidence type="ECO:0000256" key="5">
    <source>
        <dbReference type="ARBA" id="ARBA00022727"/>
    </source>
</evidence>
<sequence>MSKIPARFITLEGIDGCGKSTQAKLLSEFLSARGINTELTREPGGTRIGKSIRRVLQNPENQEMIPETELLLYLADRLQHLQEKVVPALAEGTWVISDRFHDSTVAYQGGGRNLDLTFLESIVLEKIQPFKPDKTLILLLSPEMALERLRLREINGGVVLSRLDLESIKFFKRVDLSFRELLQREPKRCEPIDASQPIEKVQHQIQSQLPVDWLLCRND</sequence>
<dbReference type="GO" id="GO:0004798">
    <property type="term" value="F:dTMP kinase activity"/>
    <property type="evidence" value="ECO:0007669"/>
    <property type="project" value="UniProtKB-UniRule"/>
</dbReference>
<keyword evidence="5 11" id="KW-0545">Nucleotide biosynthesis</keyword>
<evidence type="ECO:0000259" key="12">
    <source>
        <dbReference type="Pfam" id="PF02223"/>
    </source>
</evidence>
<dbReference type="CDD" id="cd01672">
    <property type="entry name" value="TMPK"/>
    <property type="match status" value="1"/>
</dbReference>
<dbReference type="InterPro" id="IPR018094">
    <property type="entry name" value="Thymidylate_kinase"/>
</dbReference>
<proteinExistence type="inferred from homology"/>
<dbReference type="Proteomes" id="UP000226525">
    <property type="component" value="Unassembled WGS sequence"/>
</dbReference>
<comment type="similarity">
    <text evidence="1 11">Belongs to the thymidylate kinase family.</text>
</comment>
<dbReference type="InterPro" id="IPR018095">
    <property type="entry name" value="Thymidylate_kin_CS"/>
</dbReference>
<dbReference type="GO" id="GO:0005829">
    <property type="term" value="C:cytosol"/>
    <property type="evidence" value="ECO:0007669"/>
    <property type="project" value="TreeGrafter"/>
</dbReference>
<evidence type="ECO:0000256" key="3">
    <source>
        <dbReference type="ARBA" id="ARBA00017144"/>
    </source>
</evidence>
<evidence type="ECO:0000313" key="14">
    <source>
        <dbReference type="Proteomes" id="UP000226525"/>
    </source>
</evidence>
<accession>A0A2D6YMJ7</accession>
<dbReference type="InterPro" id="IPR027417">
    <property type="entry name" value="P-loop_NTPase"/>
</dbReference>
<dbReference type="AlphaFoldDB" id="A0A2D6YMJ7"/>
<name>A0A2D6YMJ7_9DELT</name>
<gene>
    <name evidence="11 13" type="primary">tmk</name>
    <name evidence="13" type="ORF">CMN54_13370</name>
</gene>
<dbReference type="PANTHER" id="PTHR10344">
    <property type="entry name" value="THYMIDYLATE KINASE"/>
    <property type="match status" value="1"/>
</dbReference>
<dbReference type="HAMAP" id="MF_00165">
    <property type="entry name" value="Thymidylate_kinase"/>
    <property type="match status" value="1"/>
</dbReference>
<evidence type="ECO:0000256" key="2">
    <source>
        <dbReference type="ARBA" id="ARBA00012980"/>
    </source>
</evidence>
<reference evidence="14" key="1">
    <citation type="submission" date="2017-09" db="EMBL/GenBank/DDBJ databases">
        <title>The Reconstruction of 2,631 Draft Metagenome-Assembled Genomes from the Global Oceans.</title>
        <authorList>
            <person name="Tully B.J."/>
            <person name="Graham E.D."/>
            <person name="Heidelberg J.F."/>
        </authorList>
    </citation>
    <scope>NUCLEOTIDE SEQUENCE [LARGE SCALE GENOMIC DNA]</scope>
</reference>
<evidence type="ECO:0000256" key="8">
    <source>
        <dbReference type="ARBA" id="ARBA00022840"/>
    </source>
</evidence>
<evidence type="ECO:0000256" key="7">
    <source>
        <dbReference type="ARBA" id="ARBA00022777"/>
    </source>
</evidence>
<dbReference type="InterPro" id="IPR039430">
    <property type="entry name" value="Thymidylate_kin-like_dom"/>
</dbReference>
<keyword evidence="4 11" id="KW-0808">Transferase</keyword>
<organism evidence="13 14">
    <name type="scientific">SAR324 cluster bacterium</name>
    <dbReference type="NCBI Taxonomy" id="2024889"/>
    <lineage>
        <taxon>Bacteria</taxon>
        <taxon>Deltaproteobacteria</taxon>
        <taxon>SAR324 cluster</taxon>
    </lineage>
</organism>
<dbReference type="NCBIfam" id="TIGR00041">
    <property type="entry name" value="DTMP_kinase"/>
    <property type="match status" value="1"/>
</dbReference>
<evidence type="ECO:0000256" key="6">
    <source>
        <dbReference type="ARBA" id="ARBA00022741"/>
    </source>
</evidence>
<dbReference type="SUPFAM" id="SSF52540">
    <property type="entry name" value="P-loop containing nucleoside triphosphate hydrolases"/>
    <property type="match status" value="1"/>
</dbReference>
<evidence type="ECO:0000256" key="9">
    <source>
        <dbReference type="ARBA" id="ARBA00048743"/>
    </source>
</evidence>
<comment type="catalytic activity">
    <reaction evidence="9 11">
        <text>dTMP + ATP = dTDP + ADP</text>
        <dbReference type="Rhea" id="RHEA:13517"/>
        <dbReference type="ChEBI" id="CHEBI:30616"/>
        <dbReference type="ChEBI" id="CHEBI:58369"/>
        <dbReference type="ChEBI" id="CHEBI:63528"/>
        <dbReference type="ChEBI" id="CHEBI:456216"/>
        <dbReference type="EC" id="2.7.4.9"/>
    </reaction>
</comment>